<protein>
    <submittedName>
        <fullName evidence="1">Uncharacterized protein</fullName>
    </submittedName>
</protein>
<gene>
    <name evidence="1" type="ORF">EVAR_69143_1</name>
</gene>
<reference evidence="1 2" key="1">
    <citation type="journal article" date="2019" name="Commun. Biol.">
        <title>The bagworm genome reveals a unique fibroin gene that provides high tensile strength.</title>
        <authorList>
            <person name="Kono N."/>
            <person name="Nakamura H."/>
            <person name="Ohtoshi R."/>
            <person name="Tomita M."/>
            <person name="Numata K."/>
            <person name="Arakawa K."/>
        </authorList>
    </citation>
    <scope>NUCLEOTIDE SEQUENCE [LARGE SCALE GENOMIC DNA]</scope>
</reference>
<feature type="non-terminal residue" evidence="1">
    <location>
        <position position="44"/>
    </location>
</feature>
<evidence type="ECO:0000313" key="2">
    <source>
        <dbReference type="Proteomes" id="UP000299102"/>
    </source>
</evidence>
<comment type="caution">
    <text evidence="1">The sequence shown here is derived from an EMBL/GenBank/DDBJ whole genome shotgun (WGS) entry which is preliminary data.</text>
</comment>
<dbReference type="Proteomes" id="UP000299102">
    <property type="component" value="Unassembled WGS sequence"/>
</dbReference>
<accession>A0A4C2A3N1</accession>
<dbReference type="OrthoDB" id="8173223at2759"/>
<dbReference type="AlphaFoldDB" id="A0A4C2A3N1"/>
<organism evidence="1 2">
    <name type="scientific">Eumeta variegata</name>
    <name type="common">Bagworm moth</name>
    <name type="synonym">Eumeta japonica</name>
    <dbReference type="NCBI Taxonomy" id="151549"/>
    <lineage>
        <taxon>Eukaryota</taxon>
        <taxon>Metazoa</taxon>
        <taxon>Ecdysozoa</taxon>
        <taxon>Arthropoda</taxon>
        <taxon>Hexapoda</taxon>
        <taxon>Insecta</taxon>
        <taxon>Pterygota</taxon>
        <taxon>Neoptera</taxon>
        <taxon>Endopterygota</taxon>
        <taxon>Lepidoptera</taxon>
        <taxon>Glossata</taxon>
        <taxon>Ditrysia</taxon>
        <taxon>Tineoidea</taxon>
        <taxon>Psychidae</taxon>
        <taxon>Oiketicinae</taxon>
        <taxon>Eumeta</taxon>
    </lineage>
</organism>
<dbReference type="EMBL" id="BGZK01002533">
    <property type="protein sequence ID" value="GBP94678.1"/>
    <property type="molecule type" value="Genomic_DNA"/>
</dbReference>
<proteinExistence type="predicted"/>
<keyword evidence="2" id="KW-1185">Reference proteome</keyword>
<name>A0A4C2A3N1_EUMVA</name>
<sequence>MDLMTSQPETEDAENSLELGGVVIIQTPSSAVQDWSLVCQQLCG</sequence>
<evidence type="ECO:0000313" key="1">
    <source>
        <dbReference type="EMBL" id="GBP94678.1"/>
    </source>
</evidence>